<dbReference type="PANTHER" id="PTHR45964:SF5">
    <property type="entry name" value="WSCD FAMILY MEMBER CG9164"/>
    <property type="match status" value="1"/>
</dbReference>
<dbReference type="EMBL" id="VSWD01000007">
    <property type="protein sequence ID" value="KAK3097608.1"/>
    <property type="molecule type" value="Genomic_DNA"/>
</dbReference>
<dbReference type="Gene3D" id="3.40.50.300">
    <property type="entry name" value="P-loop containing nucleotide triphosphate hydrolases"/>
    <property type="match status" value="1"/>
</dbReference>
<evidence type="ECO:0000313" key="4">
    <source>
        <dbReference type="EMBL" id="KAK3097608.1"/>
    </source>
</evidence>
<accession>A0AA88YE32</accession>
<name>A0AA88YE32_PINIB</name>
<dbReference type="InterPro" id="IPR051589">
    <property type="entry name" value="Sialate-O-sulfotransferase"/>
</dbReference>
<comment type="similarity">
    <text evidence="1">Belongs to the WSCD family.</text>
</comment>
<protein>
    <recommendedName>
        <fullName evidence="3">Sulfotransferase domain-containing protein</fullName>
    </recommendedName>
</protein>
<dbReference type="PANTHER" id="PTHR45964">
    <property type="entry name" value="WSCD FAMILY MEMBER CG9164"/>
    <property type="match status" value="1"/>
</dbReference>
<gene>
    <name evidence="4" type="ORF">FSP39_011358</name>
</gene>
<feature type="transmembrane region" description="Helical" evidence="2">
    <location>
        <begin position="6"/>
        <end position="25"/>
    </location>
</feature>
<keyword evidence="2" id="KW-1133">Transmembrane helix</keyword>
<evidence type="ECO:0000313" key="5">
    <source>
        <dbReference type="Proteomes" id="UP001186944"/>
    </source>
</evidence>
<evidence type="ECO:0000256" key="1">
    <source>
        <dbReference type="ARBA" id="ARBA00010236"/>
    </source>
</evidence>
<evidence type="ECO:0000256" key="2">
    <source>
        <dbReference type="SAM" id="Phobius"/>
    </source>
</evidence>
<feature type="domain" description="Sulfotransferase" evidence="3">
    <location>
        <begin position="196"/>
        <end position="318"/>
    </location>
</feature>
<evidence type="ECO:0000259" key="3">
    <source>
        <dbReference type="Pfam" id="PF00685"/>
    </source>
</evidence>
<dbReference type="Proteomes" id="UP001186944">
    <property type="component" value="Unassembled WGS sequence"/>
</dbReference>
<comment type="caution">
    <text evidence="4">The sequence shown here is derived from an EMBL/GenBank/DDBJ whole genome shotgun (WGS) entry which is preliminary data.</text>
</comment>
<dbReference type="AlphaFoldDB" id="A0AA88YE32"/>
<proteinExistence type="inferred from homology"/>
<dbReference type="InterPro" id="IPR000863">
    <property type="entry name" value="Sulfotransferase_dom"/>
</dbReference>
<dbReference type="Pfam" id="PF00685">
    <property type="entry name" value="Sulfotransfer_1"/>
    <property type="match status" value="1"/>
</dbReference>
<dbReference type="GO" id="GO:0008146">
    <property type="term" value="F:sulfotransferase activity"/>
    <property type="evidence" value="ECO:0007669"/>
    <property type="project" value="InterPro"/>
</dbReference>
<keyword evidence="2" id="KW-0472">Membrane</keyword>
<dbReference type="InterPro" id="IPR027417">
    <property type="entry name" value="P-loop_NTPase"/>
</dbReference>
<reference evidence="4" key="1">
    <citation type="submission" date="2019-08" db="EMBL/GenBank/DDBJ databases">
        <title>The improved chromosome-level genome for the pearl oyster Pinctada fucata martensii using PacBio sequencing and Hi-C.</title>
        <authorList>
            <person name="Zheng Z."/>
        </authorList>
    </citation>
    <scope>NUCLEOTIDE SEQUENCE</scope>
    <source>
        <strain evidence="4">ZZ-2019</strain>
        <tissue evidence="4">Adductor muscle</tissue>
    </source>
</reference>
<organism evidence="4 5">
    <name type="scientific">Pinctada imbricata</name>
    <name type="common">Atlantic pearl-oyster</name>
    <name type="synonym">Pinctada martensii</name>
    <dbReference type="NCBI Taxonomy" id="66713"/>
    <lineage>
        <taxon>Eukaryota</taxon>
        <taxon>Metazoa</taxon>
        <taxon>Spiralia</taxon>
        <taxon>Lophotrochozoa</taxon>
        <taxon>Mollusca</taxon>
        <taxon>Bivalvia</taxon>
        <taxon>Autobranchia</taxon>
        <taxon>Pteriomorphia</taxon>
        <taxon>Pterioida</taxon>
        <taxon>Pterioidea</taxon>
        <taxon>Pteriidae</taxon>
        <taxon>Pinctada</taxon>
    </lineage>
</organism>
<keyword evidence="5" id="KW-1185">Reference proteome</keyword>
<dbReference type="SUPFAM" id="SSF52540">
    <property type="entry name" value="P-loop containing nucleoside triphosphate hydrolases"/>
    <property type="match status" value="1"/>
</dbReference>
<sequence>MGLRRFIATTFVILFVPTLILFRHIDQVHEQKRLRDSGTTQWSEKRGDSVLEPSLKLHLEARRRVIRSSGINIYGRGSEGNSADTVVNGPSHVSSKKRYTLEDLRKLFRHQSKKCPFRTKFNFSEVPLPKTALASFPGSGNTWLRHLLQQATGLYTGSIYCDDTLQNAGLGECLTNLTDRVLVEKVHEPNYRGYDRVVLLVRNPFDAIRSFFNYKFAGHKKALDRVPYQSKVWFSHVDESILDWKNTVVGWLQHFPSKDIHVISYENLLHDTVGELQDALTFLGMPVSPRILWCTFLNRHGRFKRLKKAALSTESLYPAGAKTVISAHFLEVVELLRNSFPQRQFTVQNFMQKSSLI</sequence>
<keyword evidence="2" id="KW-0812">Transmembrane</keyword>